<name>A0A941GUB2_9CHRO</name>
<accession>A0A941GUB2</accession>
<dbReference type="PANTHER" id="PTHR10491">
    <property type="entry name" value="DTDP-4-DEHYDRORHAMNOSE REDUCTASE"/>
    <property type="match status" value="1"/>
</dbReference>
<dbReference type="InterPro" id="IPR036291">
    <property type="entry name" value="NAD(P)-bd_dom_sf"/>
</dbReference>
<dbReference type="Proteomes" id="UP000767446">
    <property type="component" value="Unassembled WGS sequence"/>
</dbReference>
<comment type="caution">
    <text evidence="4">The sequence shown here is derived from an EMBL/GenBank/DDBJ whole genome shotgun (WGS) entry which is preliminary data.</text>
</comment>
<dbReference type="PANTHER" id="PTHR10491:SF4">
    <property type="entry name" value="METHIONINE ADENOSYLTRANSFERASE 2 SUBUNIT BETA"/>
    <property type="match status" value="1"/>
</dbReference>
<dbReference type="Pfam" id="PF04321">
    <property type="entry name" value="RmlD_sub_bind"/>
    <property type="match status" value="1"/>
</dbReference>
<organism evidence="4 5">
    <name type="scientific">Gomphosphaeria aponina SAG 52.96 = DSM 107014</name>
    <dbReference type="NCBI Taxonomy" id="1521640"/>
    <lineage>
        <taxon>Bacteria</taxon>
        <taxon>Bacillati</taxon>
        <taxon>Cyanobacteriota</taxon>
        <taxon>Cyanophyceae</taxon>
        <taxon>Oscillatoriophycideae</taxon>
        <taxon>Chroococcales</taxon>
        <taxon>Gomphosphaeriaceae</taxon>
        <taxon>Gomphosphaeria</taxon>
    </lineage>
</organism>
<dbReference type="GO" id="GO:0019305">
    <property type="term" value="P:dTDP-rhamnose biosynthetic process"/>
    <property type="evidence" value="ECO:0007669"/>
    <property type="project" value="TreeGrafter"/>
</dbReference>
<evidence type="ECO:0000259" key="3">
    <source>
        <dbReference type="Pfam" id="PF04321"/>
    </source>
</evidence>
<dbReference type="EMBL" id="JADQBC010000021">
    <property type="protein sequence ID" value="MBR8827148.1"/>
    <property type="molecule type" value="Genomic_DNA"/>
</dbReference>
<comment type="function">
    <text evidence="2">Catalyzes the reduction of dTDP-6-deoxy-L-lyxo-4-hexulose to yield dTDP-L-rhamnose.</text>
</comment>
<dbReference type="InterPro" id="IPR029903">
    <property type="entry name" value="RmlD-like-bd"/>
</dbReference>
<evidence type="ECO:0000256" key="2">
    <source>
        <dbReference type="RuleBase" id="RU364082"/>
    </source>
</evidence>
<keyword evidence="2" id="KW-0521">NADP</keyword>
<protein>
    <recommendedName>
        <fullName evidence="2">dTDP-4-dehydrorhamnose reductase</fullName>
        <ecNumber evidence="2">1.1.1.133</ecNumber>
    </recommendedName>
</protein>
<dbReference type="GO" id="GO:0005829">
    <property type="term" value="C:cytosol"/>
    <property type="evidence" value="ECO:0007669"/>
    <property type="project" value="TreeGrafter"/>
</dbReference>
<comment type="similarity">
    <text evidence="1 2">Belongs to the dTDP-4-dehydrorhamnose reductase family.</text>
</comment>
<evidence type="ECO:0000256" key="1">
    <source>
        <dbReference type="ARBA" id="ARBA00010944"/>
    </source>
</evidence>
<feature type="domain" description="RmlD-like substrate binding" evidence="3">
    <location>
        <begin position="1"/>
        <end position="284"/>
    </location>
</feature>
<proteinExistence type="inferred from homology"/>
<dbReference type="FunFam" id="3.40.50.720:FF:000159">
    <property type="entry name" value="dTDP-4-dehydrorhamnose reductase"/>
    <property type="match status" value="1"/>
</dbReference>
<dbReference type="Gene3D" id="3.40.50.720">
    <property type="entry name" value="NAD(P)-binding Rossmann-like Domain"/>
    <property type="match status" value="1"/>
</dbReference>
<reference evidence="4" key="1">
    <citation type="submission" date="2021-02" db="EMBL/GenBank/DDBJ databases">
        <title>Metagenome analyses of Stigonema ocellatum DSM 106950, Chlorogloea purpurea SAG 13.99 and Gomphosphaeria aponina DSM 107014.</title>
        <authorList>
            <person name="Marter P."/>
            <person name="Huang S."/>
        </authorList>
    </citation>
    <scope>NUCLEOTIDE SEQUENCE</scope>
    <source>
        <strain evidence="4">JP213</strain>
    </source>
</reference>
<gene>
    <name evidence="4" type="primary">rfbD</name>
    <name evidence="4" type="ORF">DSM107014_04450</name>
</gene>
<evidence type="ECO:0000313" key="5">
    <source>
        <dbReference type="Proteomes" id="UP000767446"/>
    </source>
</evidence>
<dbReference type="CDD" id="cd05254">
    <property type="entry name" value="dTDP_HR_like_SDR_e"/>
    <property type="match status" value="1"/>
</dbReference>
<dbReference type="InterPro" id="IPR005913">
    <property type="entry name" value="dTDP_dehydrorham_reduct"/>
</dbReference>
<dbReference type="EC" id="1.1.1.133" evidence="2"/>
<evidence type="ECO:0000313" key="4">
    <source>
        <dbReference type="EMBL" id="MBR8827148.1"/>
    </source>
</evidence>
<dbReference type="GO" id="GO:0008831">
    <property type="term" value="F:dTDP-4-dehydrorhamnose reductase activity"/>
    <property type="evidence" value="ECO:0007669"/>
    <property type="project" value="UniProtKB-EC"/>
</dbReference>
<dbReference type="AlphaFoldDB" id="A0A941GUB2"/>
<comment type="pathway">
    <text evidence="2">Carbohydrate biosynthesis; dTDP-L-rhamnose biosynthesis.</text>
</comment>
<sequence length="293" mass="32069">MKILLTGITGQVGQELQDLLPSQGEIIGLGREKMDLAKPDSIAQVIEEIKPDVIVNASAYTAVDKAETEVELAQAINGEAPRMMAASATKLGAKLVHISTDYVFDGQKNTPYQEDDPTNPLGSYGKSKLAGEIGVAGSGANHVILRTAWVYGSRGHGNFVKTMLRLGKEREEIRVVADQVGSPSWSKDIAAAIVGLIESQAEGIYHFTNSGVASWYDLAVAIFEEAEKIGYPLKIQRVVPITTSEYPTPAKRPAYSVLSQKKITQVLGNYPNYWRHSLRKMLLELWEIEEKAK</sequence>
<dbReference type="Gene3D" id="3.90.25.10">
    <property type="entry name" value="UDP-galactose 4-epimerase, domain 1"/>
    <property type="match status" value="1"/>
</dbReference>
<dbReference type="NCBIfam" id="TIGR01214">
    <property type="entry name" value="rmlD"/>
    <property type="match status" value="1"/>
</dbReference>
<keyword evidence="2 4" id="KW-0560">Oxidoreductase</keyword>
<dbReference type="SUPFAM" id="SSF51735">
    <property type="entry name" value="NAD(P)-binding Rossmann-fold domains"/>
    <property type="match status" value="1"/>
</dbReference>